<evidence type="ECO:0000313" key="2">
    <source>
        <dbReference type="Proteomes" id="UP000269396"/>
    </source>
</evidence>
<reference evidence="1 2" key="1">
    <citation type="submission" date="2018-11" db="EMBL/GenBank/DDBJ databases">
        <authorList>
            <consortium name="Pathogen Informatics"/>
        </authorList>
    </citation>
    <scope>NUCLEOTIDE SEQUENCE [LARGE SCALE GENOMIC DNA]</scope>
    <source>
        <strain>Denwood</strain>
        <strain evidence="2">Zambia</strain>
    </source>
</reference>
<organism evidence="1 2">
    <name type="scientific">Schistosoma mattheei</name>
    <dbReference type="NCBI Taxonomy" id="31246"/>
    <lineage>
        <taxon>Eukaryota</taxon>
        <taxon>Metazoa</taxon>
        <taxon>Spiralia</taxon>
        <taxon>Lophotrochozoa</taxon>
        <taxon>Platyhelminthes</taxon>
        <taxon>Trematoda</taxon>
        <taxon>Digenea</taxon>
        <taxon>Strigeidida</taxon>
        <taxon>Schistosomatoidea</taxon>
        <taxon>Schistosomatidae</taxon>
        <taxon>Schistosoma</taxon>
    </lineage>
</organism>
<dbReference type="AlphaFoldDB" id="A0A183PZ50"/>
<keyword evidence="2" id="KW-1185">Reference proteome</keyword>
<dbReference type="EMBL" id="UZAL01042702">
    <property type="protein sequence ID" value="VDP80363.1"/>
    <property type="molecule type" value="Genomic_DNA"/>
</dbReference>
<sequence length="64" mass="7305">MERRYTLETRIKRSKKNTEIKGEILKAVCDMYAVNDELSVTGVGSDRLSSSKFKLGIALLRKKK</sequence>
<evidence type="ECO:0000313" key="1">
    <source>
        <dbReference type="EMBL" id="VDP80363.1"/>
    </source>
</evidence>
<name>A0A183PZ50_9TREM</name>
<dbReference type="Proteomes" id="UP000269396">
    <property type="component" value="Unassembled WGS sequence"/>
</dbReference>
<protein>
    <submittedName>
        <fullName evidence="1">Uncharacterized protein</fullName>
    </submittedName>
</protein>
<gene>
    <name evidence="1" type="ORF">SMTD_LOCUS19635</name>
</gene>
<proteinExistence type="predicted"/>
<accession>A0A183PZ50</accession>